<dbReference type="OrthoDB" id="9806701at2"/>
<dbReference type="Proteomes" id="UP000248536">
    <property type="component" value="Chromosome"/>
</dbReference>
<dbReference type="AlphaFoldDB" id="A0A2Z4LPH7"/>
<evidence type="ECO:0000313" key="3">
    <source>
        <dbReference type="EMBL" id="AWX43673.1"/>
    </source>
</evidence>
<dbReference type="KEGG" id="spon:HME9304_00664"/>
<dbReference type="Pfam" id="PF17189">
    <property type="entry name" value="Glyco_hydro_30C"/>
    <property type="match status" value="1"/>
</dbReference>
<dbReference type="Gene3D" id="2.80.10.50">
    <property type="match status" value="1"/>
</dbReference>
<name>A0A2Z4LPH7_9FLAO</name>
<reference evidence="3 4" key="1">
    <citation type="submission" date="2018-06" db="EMBL/GenBank/DDBJ databases">
        <title>Spongiibacterium sp. HME9304 Genome sequencing and assembly.</title>
        <authorList>
            <person name="Kang H."/>
            <person name="Kim H."/>
            <person name="Joh K."/>
        </authorList>
    </citation>
    <scope>NUCLEOTIDE SEQUENCE [LARGE SCALE GENOMIC DNA]</scope>
    <source>
        <strain evidence="3 4">HME9304</strain>
    </source>
</reference>
<protein>
    <submittedName>
        <fullName evidence="3">Glucosylceramidase</fullName>
        <ecNumber evidence="3">3.2.1.45</ecNumber>
    </submittedName>
</protein>
<proteinExistence type="predicted"/>
<dbReference type="InterPro" id="IPR017853">
    <property type="entry name" value="GH"/>
</dbReference>
<dbReference type="InterPro" id="IPR035992">
    <property type="entry name" value="Ricin_B-like_lectins"/>
</dbReference>
<dbReference type="PANTHER" id="PTHR42767:SF1">
    <property type="entry name" value="ENDO-BETA-1,6-GALACTANASE-LIKE DOMAIN-CONTAINING PROTEIN"/>
    <property type="match status" value="1"/>
</dbReference>
<dbReference type="CDD" id="cd23432">
    <property type="entry name" value="beta-trefoil_Ricin_EndoBetaGal-like"/>
    <property type="match status" value="1"/>
</dbReference>
<evidence type="ECO:0000259" key="2">
    <source>
        <dbReference type="Pfam" id="PF17189"/>
    </source>
</evidence>
<dbReference type="Pfam" id="PF02055">
    <property type="entry name" value="Glyco_hydro_30"/>
    <property type="match status" value="1"/>
</dbReference>
<keyword evidence="4" id="KW-1185">Reference proteome</keyword>
<dbReference type="SUPFAM" id="SSF50370">
    <property type="entry name" value="Ricin B-like lectins"/>
    <property type="match status" value="1"/>
</dbReference>
<keyword evidence="3" id="KW-0378">Hydrolase</keyword>
<dbReference type="InterPro" id="IPR033452">
    <property type="entry name" value="GH30_C"/>
</dbReference>
<dbReference type="EC" id="3.2.1.45" evidence="3"/>
<keyword evidence="3" id="KW-0326">Glycosidase</keyword>
<dbReference type="InterPro" id="IPR013780">
    <property type="entry name" value="Glyco_hydro_b"/>
</dbReference>
<dbReference type="Gene3D" id="2.60.40.1180">
    <property type="entry name" value="Golgi alpha-mannosidase II"/>
    <property type="match status" value="1"/>
</dbReference>
<sequence>MVKKTILGRKFPSNIILRKRFIATKLCRKLFFLPFLMLIVTGCSVDNDNEEVGFNQDVENNDAKFSTSLEASSSSVTINWNNEKQTIQGIGASDAWLSDDIENHNKRNEIINRFFRTDGNNIGLSILRQRIDPNVRPDSNTWLWSNPKFKANAWVANQAKNRGVNKIWASCWTAPAWMKTNNSKTDGGKLKTENFSDYAVFLSEYVKRMKNFENVDYYGISPQNEPGYKTWESMIWDYGKLKDFIADDLTWRMNAAGLGSTKIFYPEETRWGDIDNEKWKLTSSDIQNNVDIICGHSYGPISFEDYSNYGKPIWHTEYWIENLQEIDGAIKLGEYIHKYFVQANVETFHYWWMVTNHPSKLNGLIRLDGSTNYTIYKTFYALGQFSKFIKPGWKRISVSNASPYSNIYISAYKNNNNSKVTIVAVNNSSQSQDVDINFNGFNSSLTPYRTSGSENLDEKSSIPSTSSMIVALPKKSITTFTGSASESSPLPPTGVWLRLKNRESGKFAYLKSDDSNRLRGNGQGSGNAAYWMFLDAGNGYYKIKNQSTNGFAYSKNNDSFRIRGNGAGASDSAFWKPGIVNGNWFKLTNKENGANMRFLNSDNSRLRADNNSTNNSAQWVWELL</sequence>
<dbReference type="PANTHER" id="PTHR42767">
    <property type="entry name" value="ENDO-BETA-1,6-GALACTANASE"/>
    <property type="match status" value="1"/>
</dbReference>
<organism evidence="3 4">
    <name type="scientific">Flagellimonas maritima</name>
    <dbReference type="NCBI Taxonomy" id="1383885"/>
    <lineage>
        <taxon>Bacteria</taxon>
        <taxon>Pseudomonadati</taxon>
        <taxon>Bacteroidota</taxon>
        <taxon>Flavobacteriia</taxon>
        <taxon>Flavobacteriales</taxon>
        <taxon>Flavobacteriaceae</taxon>
        <taxon>Flagellimonas</taxon>
    </lineage>
</organism>
<dbReference type="InterPro" id="IPR033453">
    <property type="entry name" value="Glyco_hydro_30_TIM-barrel"/>
</dbReference>
<dbReference type="SUPFAM" id="SSF51445">
    <property type="entry name" value="(Trans)glycosidases"/>
    <property type="match status" value="1"/>
</dbReference>
<evidence type="ECO:0000313" key="4">
    <source>
        <dbReference type="Proteomes" id="UP000248536"/>
    </source>
</evidence>
<dbReference type="Gene3D" id="3.20.20.80">
    <property type="entry name" value="Glycosidases"/>
    <property type="match status" value="1"/>
</dbReference>
<accession>A0A2Z4LPH7</accession>
<dbReference type="SUPFAM" id="SSF51011">
    <property type="entry name" value="Glycosyl hydrolase domain"/>
    <property type="match status" value="1"/>
</dbReference>
<feature type="domain" description="Glycosyl hydrolase family 30 TIM-barrel" evidence="1">
    <location>
        <begin position="161"/>
        <end position="298"/>
    </location>
</feature>
<gene>
    <name evidence="3" type="ORF">HME9304_00664</name>
</gene>
<dbReference type="EMBL" id="CP030104">
    <property type="protein sequence ID" value="AWX43673.1"/>
    <property type="molecule type" value="Genomic_DNA"/>
</dbReference>
<dbReference type="GO" id="GO:0004348">
    <property type="term" value="F:glucosylceramidase activity"/>
    <property type="evidence" value="ECO:0007669"/>
    <property type="project" value="UniProtKB-EC"/>
</dbReference>
<feature type="domain" description="Glycosyl hydrolase family 30 beta sandwich" evidence="2">
    <location>
        <begin position="394"/>
        <end position="480"/>
    </location>
</feature>
<dbReference type="InterPro" id="IPR039743">
    <property type="entry name" value="6GAL/EXGAL"/>
</dbReference>
<evidence type="ECO:0000259" key="1">
    <source>
        <dbReference type="Pfam" id="PF02055"/>
    </source>
</evidence>